<evidence type="ECO:0000313" key="4">
    <source>
        <dbReference type="EMBL" id="VYS75007.1"/>
    </source>
</evidence>
<accession>A0A6N2R2K4</accession>
<feature type="chain" id="PRO_5026918904" description="Bacterial SH3 domain protein" evidence="3">
    <location>
        <begin position="25"/>
        <end position="357"/>
    </location>
</feature>
<name>A0A6N2R2K4_9FIRM</name>
<evidence type="ECO:0000256" key="2">
    <source>
        <dbReference type="SAM" id="Phobius"/>
    </source>
</evidence>
<protein>
    <recommendedName>
        <fullName evidence="5">Bacterial SH3 domain protein</fullName>
    </recommendedName>
</protein>
<keyword evidence="2" id="KW-0472">Membrane</keyword>
<keyword evidence="3" id="KW-0732">Signal</keyword>
<feature type="signal peptide" evidence="3">
    <location>
        <begin position="1"/>
        <end position="24"/>
    </location>
</feature>
<evidence type="ECO:0000256" key="3">
    <source>
        <dbReference type="SAM" id="SignalP"/>
    </source>
</evidence>
<keyword evidence="2" id="KW-0812">Transmembrane</keyword>
<organism evidence="4">
    <name type="scientific">Blautia glucerasea</name>
    <dbReference type="NCBI Taxonomy" id="536633"/>
    <lineage>
        <taxon>Bacteria</taxon>
        <taxon>Bacillati</taxon>
        <taxon>Bacillota</taxon>
        <taxon>Clostridia</taxon>
        <taxon>Lachnospirales</taxon>
        <taxon>Lachnospiraceae</taxon>
        <taxon>Blautia</taxon>
    </lineage>
</organism>
<reference evidence="4" key="1">
    <citation type="submission" date="2019-11" db="EMBL/GenBank/DDBJ databases">
        <authorList>
            <person name="Feng L."/>
        </authorList>
    </citation>
    <scope>NUCLEOTIDE SEQUENCE</scope>
    <source>
        <strain evidence="4">BgluceraseaLFYP119</strain>
    </source>
</reference>
<evidence type="ECO:0000256" key="1">
    <source>
        <dbReference type="SAM" id="MobiDB-lite"/>
    </source>
</evidence>
<gene>
    <name evidence="4" type="ORF">BGLFYP119_00427</name>
</gene>
<proteinExistence type="predicted"/>
<dbReference type="RefSeq" id="WP_156352381.1">
    <property type="nucleotide sequence ID" value="NZ_CACRST010000006.1"/>
</dbReference>
<dbReference type="EMBL" id="CACRST010000006">
    <property type="protein sequence ID" value="VYS75007.1"/>
    <property type="molecule type" value="Genomic_DNA"/>
</dbReference>
<evidence type="ECO:0008006" key="5">
    <source>
        <dbReference type="Google" id="ProtNLM"/>
    </source>
</evidence>
<feature type="region of interest" description="Disordered" evidence="1">
    <location>
        <begin position="199"/>
        <end position="330"/>
    </location>
</feature>
<feature type="compositionally biased region" description="Basic and acidic residues" evidence="1">
    <location>
        <begin position="254"/>
        <end position="283"/>
    </location>
</feature>
<sequence length="357" mass="39091">MKKITVRICLALLLSLMVCTAVHADSQKGKIQPDIITDYYMIVESKAGGIDMYSNPDLGSTKLNEELIPNGTALHIEGEVENNGTWGYAEYHGMMGFAPLKDCRPAQSRQEAIDSELYIAGRNNVDYYADYDVKAYSSQGSQKLYQGPGEKYGPVPNLREIENGETLHITQDAKLVDGSHWGKTSVDGKNGWINLEDTEEARKSKEAVTPTEEAALSKEPKNQESEKAEEPAMLKTETNPAEEKVEVTPVEEAAVPKEETNTAEEKVEVTPTEEAAKPEDKITDAPAENTEAASTEKKETDSASSDRTEAEKEQPEAEKASSTEVESSSGIPRSFIWIALAAVLAASGVLVYHFIKR</sequence>
<feature type="transmembrane region" description="Helical" evidence="2">
    <location>
        <begin position="335"/>
        <end position="355"/>
    </location>
</feature>
<dbReference type="AlphaFoldDB" id="A0A6N2R2K4"/>
<feature type="compositionally biased region" description="Basic and acidic residues" evidence="1">
    <location>
        <begin position="294"/>
        <end position="321"/>
    </location>
</feature>
<keyword evidence="2" id="KW-1133">Transmembrane helix</keyword>
<feature type="compositionally biased region" description="Basic and acidic residues" evidence="1">
    <location>
        <begin position="215"/>
        <end position="232"/>
    </location>
</feature>